<comment type="caution">
    <text evidence="1">The sequence shown here is derived from an EMBL/GenBank/DDBJ whole genome shotgun (WGS) entry which is preliminary data.</text>
</comment>
<evidence type="ECO:0000313" key="1">
    <source>
        <dbReference type="EMBL" id="GIY39979.1"/>
    </source>
</evidence>
<dbReference type="AlphaFoldDB" id="A0AAV4T1K5"/>
<sequence>MDGAKHLYFRTSPNFHSTEIGRIPTGIPIRFQPITARSPKRKTTFFREQTATKKATHKYIPNVLLATTCHFIKIHHPQNVVLPMFAPERADGIQGYGHSVLPEWR</sequence>
<organism evidence="1 2">
    <name type="scientific">Caerostris darwini</name>
    <dbReference type="NCBI Taxonomy" id="1538125"/>
    <lineage>
        <taxon>Eukaryota</taxon>
        <taxon>Metazoa</taxon>
        <taxon>Ecdysozoa</taxon>
        <taxon>Arthropoda</taxon>
        <taxon>Chelicerata</taxon>
        <taxon>Arachnida</taxon>
        <taxon>Araneae</taxon>
        <taxon>Araneomorphae</taxon>
        <taxon>Entelegynae</taxon>
        <taxon>Araneoidea</taxon>
        <taxon>Araneidae</taxon>
        <taxon>Caerostris</taxon>
    </lineage>
</organism>
<dbReference type="EMBL" id="BPLQ01008865">
    <property type="protein sequence ID" value="GIY39979.1"/>
    <property type="molecule type" value="Genomic_DNA"/>
</dbReference>
<accession>A0AAV4T1K5</accession>
<evidence type="ECO:0000313" key="2">
    <source>
        <dbReference type="Proteomes" id="UP001054837"/>
    </source>
</evidence>
<dbReference type="Proteomes" id="UP001054837">
    <property type="component" value="Unassembled WGS sequence"/>
</dbReference>
<gene>
    <name evidence="1" type="ORF">CDAR_52651</name>
</gene>
<reference evidence="1 2" key="1">
    <citation type="submission" date="2021-06" db="EMBL/GenBank/DDBJ databases">
        <title>Caerostris darwini draft genome.</title>
        <authorList>
            <person name="Kono N."/>
            <person name="Arakawa K."/>
        </authorList>
    </citation>
    <scope>NUCLEOTIDE SEQUENCE [LARGE SCALE GENOMIC DNA]</scope>
</reference>
<proteinExistence type="predicted"/>
<name>A0AAV4T1K5_9ARAC</name>
<keyword evidence="2" id="KW-1185">Reference proteome</keyword>
<protein>
    <submittedName>
        <fullName evidence="1">Uncharacterized protein</fullName>
    </submittedName>
</protein>